<dbReference type="GeneID" id="29830529"/>
<dbReference type="WBParaSite" id="Smp_202010.1">
    <property type="protein sequence ID" value="Smp_202010.1"/>
    <property type="gene ID" value="Smp_202010"/>
</dbReference>
<dbReference type="RefSeq" id="XP_018650876.1">
    <property type="nucleotide sequence ID" value="XM_018799049.1"/>
</dbReference>
<protein>
    <submittedName>
        <fullName evidence="2">Ovule protein</fullName>
    </submittedName>
</protein>
<reference evidence="1" key="1">
    <citation type="journal article" date="2012" name="PLoS Negl. Trop. Dis.">
        <title>A systematically improved high quality genome and transcriptome of the human blood fluke Schistosoma mansoni.</title>
        <authorList>
            <person name="Protasio A.V."/>
            <person name="Tsai I.J."/>
            <person name="Babbage A."/>
            <person name="Nichol S."/>
            <person name="Hunt M."/>
            <person name="Aslett M.A."/>
            <person name="De Silva N."/>
            <person name="Velarde G.S."/>
            <person name="Anderson T.J."/>
            <person name="Clark R.C."/>
            <person name="Davidson C."/>
            <person name="Dillon G.P."/>
            <person name="Holroyd N.E."/>
            <person name="LoVerde P.T."/>
            <person name="Lloyd C."/>
            <person name="McQuillan J."/>
            <person name="Oliveira G."/>
            <person name="Otto T.D."/>
            <person name="Parker-Manuel S.J."/>
            <person name="Quail M.A."/>
            <person name="Wilson R.A."/>
            <person name="Zerlotini A."/>
            <person name="Dunne D.W."/>
            <person name="Berriman M."/>
        </authorList>
    </citation>
    <scope>NUCLEOTIDE SEQUENCE [LARGE SCALE GENOMIC DNA]</scope>
    <source>
        <strain evidence="1">Puerto Rican</strain>
    </source>
</reference>
<sequence>MRRQLPFTLSYPMMDGVLHSLSFLLAHMRNVSFSSTKIPPYLYTDVSSVEHSVMMEEKLQHTKAHTSSLFHDRKYFKISTIE</sequence>
<accession>G4VGZ1</accession>
<organism evidence="1 2">
    <name type="scientific">Schistosoma mansoni</name>
    <name type="common">Blood fluke</name>
    <dbReference type="NCBI Taxonomy" id="6183"/>
    <lineage>
        <taxon>Eukaryota</taxon>
        <taxon>Metazoa</taxon>
        <taxon>Spiralia</taxon>
        <taxon>Lophotrochozoa</taxon>
        <taxon>Platyhelminthes</taxon>
        <taxon>Trematoda</taxon>
        <taxon>Digenea</taxon>
        <taxon>Strigeidida</taxon>
        <taxon>Schistosomatoidea</taxon>
        <taxon>Schistosomatidae</taxon>
        <taxon>Schistosoma</taxon>
    </lineage>
</organism>
<name>G4VGZ1_SCHMA</name>
<dbReference type="CTD" id="29830529"/>
<dbReference type="Proteomes" id="UP000008854">
    <property type="component" value="Unassembled WGS sequence"/>
</dbReference>
<dbReference type="AlphaFoldDB" id="G4VGZ1"/>
<dbReference type="HOGENOM" id="CLU_2561129_0_0_1"/>
<keyword evidence="1" id="KW-1185">Reference proteome</keyword>
<proteinExistence type="predicted"/>
<dbReference type="KEGG" id="smm:Smp_202010"/>
<reference evidence="2" key="2">
    <citation type="submission" date="2018-12" db="UniProtKB">
        <authorList>
            <consortium name="WormBaseParasite"/>
        </authorList>
    </citation>
    <scope>IDENTIFICATION</scope>
    <source>
        <strain evidence="2">Puerto Rican</strain>
    </source>
</reference>
<dbReference type="InParanoid" id="G4VGZ1"/>
<evidence type="ECO:0000313" key="1">
    <source>
        <dbReference type="Proteomes" id="UP000008854"/>
    </source>
</evidence>
<evidence type="ECO:0000313" key="2">
    <source>
        <dbReference type="WBParaSite" id="Smp_202010.1"/>
    </source>
</evidence>